<dbReference type="Gene3D" id="1.10.260.40">
    <property type="entry name" value="lambda repressor-like DNA-binding domains"/>
    <property type="match status" value="1"/>
</dbReference>
<feature type="domain" description="HTH cro/C1-type" evidence="1">
    <location>
        <begin position="33"/>
        <end position="87"/>
    </location>
</feature>
<proteinExistence type="predicted"/>
<dbReference type="EMBL" id="FKLM01000057">
    <property type="protein sequence ID" value="SAM51761.1"/>
    <property type="molecule type" value="Genomic_DNA"/>
</dbReference>
<dbReference type="SMART" id="SM00530">
    <property type="entry name" value="HTH_XRE"/>
    <property type="match status" value="1"/>
</dbReference>
<evidence type="ECO:0000313" key="7">
    <source>
        <dbReference type="Proteomes" id="UP001139644"/>
    </source>
</evidence>
<dbReference type="Proteomes" id="UP000249070">
    <property type="component" value="Unassembled WGS sequence"/>
</dbReference>
<reference evidence="2" key="3">
    <citation type="journal article" date="2022" name="J. Anim. Sci.">
        <title>Whole genome sequence analyses-based assessment of virulence potential and antimicrobial susceptibilities and resistance of Enterococcus faecium strains isolated from commercial swine and cattle probiotic products.</title>
        <authorList>
            <person name="Shridhar P.B."/>
            <person name="Amachawadi R.G."/>
            <person name="Tokach M."/>
            <person name="Patel I."/>
            <person name="Gangiredla J."/>
            <person name="Mammel M."/>
            <person name="Nagaraja T.G."/>
        </authorList>
    </citation>
    <scope>NUCLEOTIDE SEQUENCE</scope>
    <source>
        <strain evidence="2">EF215</strain>
    </source>
</reference>
<dbReference type="RefSeq" id="WP_002339787.1">
    <property type="nucleotide sequence ID" value="NZ_CABGYZ010000029.1"/>
</dbReference>
<dbReference type="InterPro" id="IPR001387">
    <property type="entry name" value="Cro/C1-type_HTH"/>
</dbReference>
<dbReference type="PROSITE" id="PS50943">
    <property type="entry name" value="HTH_CROC1"/>
    <property type="match status" value="1"/>
</dbReference>
<dbReference type="Proteomes" id="UP000183509">
    <property type="component" value="Unassembled WGS sequence"/>
</dbReference>
<comment type="caution">
    <text evidence="2">The sequence shown here is derived from an EMBL/GenBank/DDBJ whole genome shotgun (WGS) entry which is preliminary data.</text>
</comment>
<dbReference type="SUPFAM" id="SSF47413">
    <property type="entry name" value="lambda repressor-like DNA-binding domains"/>
    <property type="match status" value="1"/>
</dbReference>
<dbReference type="EMBL" id="QHGU01000160">
    <property type="protein sequence ID" value="PZM52613.1"/>
    <property type="molecule type" value="Genomic_DNA"/>
</dbReference>
<dbReference type="Proteomes" id="UP001139644">
    <property type="component" value="Unassembled WGS sequence"/>
</dbReference>
<dbReference type="CDD" id="cd00093">
    <property type="entry name" value="HTH_XRE"/>
    <property type="match status" value="1"/>
</dbReference>
<name>A0A132Z3F2_ENTFC</name>
<dbReference type="InterPro" id="IPR010982">
    <property type="entry name" value="Lambda_DNA-bd_dom_sf"/>
</dbReference>
<evidence type="ECO:0000313" key="6">
    <source>
        <dbReference type="Proteomes" id="UP000249070"/>
    </source>
</evidence>
<organism evidence="2 7">
    <name type="scientific">Enterococcus faecium</name>
    <name type="common">Streptococcus faecium</name>
    <dbReference type="NCBI Taxonomy" id="1352"/>
    <lineage>
        <taxon>Bacteria</taxon>
        <taxon>Bacillati</taxon>
        <taxon>Bacillota</taxon>
        <taxon>Bacilli</taxon>
        <taxon>Lactobacillales</taxon>
        <taxon>Enterococcaceae</taxon>
        <taxon>Enterococcus</taxon>
    </lineage>
</organism>
<dbReference type="GeneID" id="66498869"/>
<dbReference type="EMBL" id="JAIFOC010000279">
    <property type="protein sequence ID" value="MBX4223958.1"/>
    <property type="molecule type" value="Genomic_DNA"/>
</dbReference>
<evidence type="ECO:0000313" key="4">
    <source>
        <dbReference type="EMBL" id="SAM51761.1"/>
    </source>
</evidence>
<evidence type="ECO:0000313" key="5">
    <source>
        <dbReference type="Proteomes" id="UP000183509"/>
    </source>
</evidence>
<gene>
    <name evidence="3" type="ORF">DKP91_15175</name>
    <name evidence="4" type="ORF">DTPHA_602433</name>
    <name evidence="2" type="ORF">KYX88_14505</name>
</gene>
<evidence type="ECO:0000313" key="2">
    <source>
        <dbReference type="EMBL" id="MBX4223958.1"/>
    </source>
</evidence>
<accession>A0A132Z3F2</accession>
<dbReference type="AlphaFoldDB" id="A0A132Z3F2"/>
<evidence type="ECO:0000313" key="3">
    <source>
        <dbReference type="EMBL" id="PZM52613.1"/>
    </source>
</evidence>
<dbReference type="GO" id="GO:0003677">
    <property type="term" value="F:DNA binding"/>
    <property type="evidence" value="ECO:0007669"/>
    <property type="project" value="InterPro"/>
</dbReference>
<sequence>MMIKKLIEEKKKDKDFAEAYDREGRKLETAVALYHAREEAGLTQAELAQKAHTTQSTIARIERGDNVSFDKLDDIARALGKKLVVEFA</sequence>
<dbReference type="Pfam" id="PF01381">
    <property type="entry name" value="HTH_3"/>
    <property type="match status" value="1"/>
</dbReference>
<evidence type="ECO:0000259" key="1">
    <source>
        <dbReference type="PROSITE" id="PS50943"/>
    </source>
</evidence>
<reference evidence="3 6" key="2">
    <citation type="submission" date="2018-05" db="EMBL/GenBank/DDBJ databases">
        <title>Vancomycin-resistant Enterococcus faecium strain from Chelyabinsk, Russia.</title>
        <authorList>
            <person name="Gostev V."/>
            <person name="Goncharov A."/>
            <person name="Kolodzhieva V."/>
            <person name="Suvorov A."/>
            <person name="Sidorenko S."/>
            <person name="Zueva L."/>
        </authorList>
    </citation>
    <scope>NUCLEOTIDE SEQUENCE [LARGE SCALE GENOMIC DNA]</scope>
    <source>
        <strain evidence="3 6">20</strain>
    </source>
</reference>
<protein>
    <submittedName>
        <fullName evidence="4">Helix-turn-helix protein</fullName>
    </submittedName>
    <submittedName>
        <fullName evidence="2">Helix-turn-helix transcriptional regulator</fullName>
    </submittedName>
    <submittedName>
        <fullName evidence="3">XRE family transcriptional regulator</fullName>
    </submittedName>
</protein>
<reference evidence="4 5" key="1">
    <citation type="submission" date="2016-04" db="EMBL/GenBank/DDBJ databases">
        <authorList>
            <person name="Millard A."/>
        </authorList>
    </citation>
    <scope>NUCLEOTIDE SEQUENCE [LARGE SCALE GENOMIC DNA]</scope>
    <source>
        <strain evidence="4">Isolate 22</strain>
    </source>
</reference>